<gene>
    <name evidence="3" type="ORF">AKJ09_04790</name>
</gene>
<dbReference type="Proteomes" id="UP000064967">
    <property type="component" value="Chromosome"/>
</dbReference>
<proteinExistence type="predicted"/>
<evidence type="ECO:0000256" key="1">
    <source>
        <dbReference type="SAM" id="MobiDB-lite"/>
    </source>
</evidence>
<evidence type="ECO:0000256" key="2">
    <source>
        <dbReference type="SAM" id="SignalP"/>
    </source>
</evidence>
<evidence type="ECO:0000313" key="3">
    <source>
        <dbReference type="EMBL" id="AKU98126.1"/>
    </source>
</evidence>
<reference evidence="3 4" key="1">
    <citation type="submission" date="2015-08" db="EMBL/GenBank/DDBJ databases">
        <authorList>
            <person name="Babu N.S."/>
            <person name="Beckwith C.J."/>
            <person name="Beseler K.G."/>
            <person name="Brison A."/>
            <person name="Carone J.V."/>
            <person name="Caskin T.P."/>
            <person name="Diamond M."/>
            <person name="Durham M.E."/>
            <person name="Foxe J.M."/>
            <person name="Go M."/>
            <person name="Henderson B.A."/>
            <person name="Jones I.B."/>
            <person name="McGettigan J.A."/>
            <person name="Micheletti S.J."/>
            <person name="Nasrallah M.E."/>
            <person name="Ortiz D."/>
            <person name="Piller C.R."/>
            <person name="Privatt S.R."/>
            <person name="Schneider S.L."/>
            <person name="Sharp S."/>
            <person name="Smith T.C."/>
            <person name="Stanton J.D."/>
            <person name="Ullery H.E."/>
            <person name="Wilson R.J."/>
            <person name="Serrano M.G."/>
            <person name="Buck G."/>
            <person name="Lee V."/>
            <person name="Wang Y."/>
            <person name="Carvalho R."/>
            <person name="Voegtly L."/>
            <person name="Shi R."/>
            <person name="Duckworth R."/>
            <person name="Johnson A."/>
            <person name="Loviza R."/>
            <person name="Walstead R."/>
            <person name="Shah Z."/>
            <person name="Kiflezghi M."/>
            <person name="Wade K."/>
            <person name="Ball S.L."/>
            <person name="Bradley K.W."/>
            <person name="Asai D.J."/>
            <person name="Bowman C.A."/>
            <person name="Russell D.A."/>
            <person name="Pope W.H."/>
            <person name="Jacobs-Sera D."/>
            <person name="Hendrix R.W."/>
            <person name="Hatfull G.F."/>
        </authorList>
    </citation>
    <scope>NUCLEOTIDE SEQUENCE [LARGE SCALE GENOMIC DNA]</scope>
    <source>
        <strain evidence="3 4">DSM 27648</strain>
    </source>
</reference>
<feature type="signal peptide" evidence="2">
    <location>
        <begin position="1"/>
        <end position="21"/>
    </location>
</feature>
<sequence>MPSRSKTSFVALLLHVVAVMAACVMCAMPGAQVGAARGFSFARGPAALVTAPSSTQISAARPHPAIDLSEGRAERPRAPGSPHALPWALAPGSSIAIGDAGYELLEITRSLDVPSGRAERRHVSARGPPARA</sequence>
<organism evidence="3 4">
    <name type="scientific">Labilithrix luteola</name>
    <dbReference type="NCBI Taxonomy" id="1391654"/>
    <lineage>
        <taxon>Bacteria</taxon>
        <taxon>Pseudomonadati</taxon>
        <taxon>Myxococcota</taxon>
        <taxon>Polyangia</taxon>
        <taxon>Polyangiales</taxon>
        <taxon>Labilitrichaceae</taxon>
        <taxon>Labilithrix</taxon>
    </lineage>
</organism>
<feature type="chain" id="PRO_5005466453" evidence="2">
    <location>
        <begin position="22"/>
        <end position="132"/>
    </location>
</feature>
<accession>A0A0K1PXK2</accession>
<dbReference type="PROSITE" id="PS51257">
    <property type="entry name" value="PROKAR_LIPOPROTEIN"/>
    <property type="match status" value="1"/>
</dbReference>
<dbReference type="KEGG" id="llu:AKJ09_04790"/>
<evidence type="ECO:0000313" key="4">
    <source>
        <dbReference type="Proteomes" id="UP000064967"/>
    </source>
</evidence>
<dbReference type="RefSeq" id="WP_146649151.1">
    <property type="nucleotide sequence ID" value="NZ_CP012333.1"/>
</dbReference>
<protein>
    <submittedName>
        <fullName evidence="3">Uncharacterized protein</fullName>
    </submittedName>
</protein>
<dbReference type="STRING" id="1391654.AKJ09_04790"/>
<keyword evidence="4" id="KW-1185">Reference proteome</keyword>
<name>A0A0K1PXK2_9BACT</name>
<feature type="region of interest" description="Disordered" evidence="1">
    <location>
        <begin position="52"/>
        <end position="84"/>
    </location>
</feature>
<keyword evidence="2" id="KW-0732">Signal</keyword>
<dbReference type="EMBL" id="CP012333">
    <property type="protein sequence ID" value="AKU98126.1"/>
    <property type="molecule type" value="Genomic_DNA"/>
</dbReference>
<dbReference type="AlphaFoldDB" id="A0A0K1PXK2"/>